<gene>
    <name evidence="2" type="ORF">GIL414_LOCUS87535</name>
</gene>
<feature type="non-terminal residue" evidence="2">
    <location>
        <position position="47"/>
    </location>
</feature>
<sequence length="47" mass="5561">MPTKKDLTINLPQSLDYDDAEDDNNDIEDDMSDDEYELEKQLNNIKR</sequence>
<evidence type="ECO:0000313" key="3">
    <source>
        <dbReference type="Proteomes" id="UP000681720"/>
    </source>
</evidence>
<evidence type="ECO:0000256" key="1">
    <source>
        <dbReference type="SAM" id="MobiDB-lite"/>
    </source>
</evidence>
<feature type="compositionally biased region" description="Acidic residues" evidence="1">
    <location>
        <begin position="16"/>
        <end position="33"/>
    </location>
</feature>
<organism evidence="2 3">
    <name type="scientific">Rotaria magnacalcarata</name>
    <dbReference type="NCBI Taxonomy" id="392030"/>
    <lineage>
        <taxon>Eukaryota</taxon>
        <taxon>Metazoa</taxon>
        <taxon>Spiralia</taxon>
        <taxon>Gnathifera</taxon>
        <taxon>Rotifera</taxon>
        <taxon>Eurotatoria</taxon>
        <taxon>Bdelloidea</taxon>
        <taxon>Philodinida</taxon>
        <taxon>Philodinidae</taxon>
        <taxon>Rotaria</taxon>
    </lineage>
</organism>
<comment type="caution">
    <text evidence="2">The sequence shown here is derived from an EMBL/GenBank/DDBJ whole genome shotgun (WGS) entry which is preliminary data.</text>
</comment>
<accession>A0A8S3K8J2</accession>
<dbReference type="AlphaFoldDB" id="A0A8S3K8J2"/>
<name>A0A8S3K8J2_9BILA</name>
<evidence type="ECO:0000313" key="2">
    <source>
        <dbReference type="EMBL" id="CAF5227226.1"/>
    </source>
</evidence>
<proteinExistence type="predicted"/>
<reference evidence="2" key="1">
    <citation type="submission" date="2021-02" db="EMBL/GenBank/DDBJ databases">
        <authorList>
            <person name="Nowell W R."/>
        </authorList>
    </citation>
    <scope>NUCLEOTIDE SEQUENCE</scope>
</reference>
<dbReference type="EMBL" id="CAJOBJ010380398">
    <property type="protein sequence ID" value="CAF5227226.1"/>
    <property type="molecule type" value="Genomic_DNA"/>
</dbReference>
<protein>
    <submittedName>
        <fullName evidence="2">Uncharacterized protein</fullName>
    </submittedName>
</protein>
<feature type="region of interest" description="Disordered" evidence="1">
    <location>
        <begin position="1"/>
        <end position="33"/>
    </location>
</feature>
<dbReference type="Proteomes" id="UP000681720">
    <property type="component" value="Unassembled WGS sequence"/>
</dbReference>